<reference evidence="2 3" key="1">
    <citation type="submission" date="2014-04" db="EMBL/GenBank/DDBJ databases">
        <authorList>
            <consortium name="DOE Joint Genome Institute"/>
            <person name="Kuo A."/>
            <person name="Kohler A."/>
            <person name="Jargeat P."/>
            <person name="Nagy L.G."/>
            <person name="Floudas D."/>
            <person name="Copeland A."/>
            <person name="Barry K.W."/>
            <person name="Cichocki N."/>
            <person name="Veneault-Fourrey C."/>
            <person name="LaButti K."/>
            <person name="Lindquist E.A."/>
            <person name="Lipzen A."/>
            <person name="Lundell T."/>
            <person name="Morin E."/>
            <person name="Murat C."/>
            <person name="Sun H."/>
            <person name="Tunlid A."/>
            <person name="Henrissat B."/>
            <person name="Grigoriev I.V."/>
            <person name="Hibbett D.S."/>
            <person name="Martin F."/>
            <person name="Nordberg H.P."/>
            <person name="Cantor M.N."/>
            <person name="Hua S.X."/>
        </authorList>
    </citation>
    <scope>NUCLEOTIDE SEQUENCE [LARGE SCALE GENOMIC DNA]</scope>
    <source>
        <strain evidence="2 3">Ve08.2h10</strain>
    </source>
</reference>
<dbReference type="EMBL" id="KN824852">
    <property type="protein sequence ID" value="KIK99700.1"/>
    <property type="molecule type" value="Genomic_DNA"/>
</dbReference>
<keyword evidence="3" id="KW-1185">Reference proteome</keyword>
<reference evidence="3" key="2">
    <citation type="submission" date="2015-01" db="EMBL/GenBank/DDBJ databases">
        <title>Evolutionary Origins and Diversification of the Mycorrhizal Mutualists.</title>
        <authorList>
            <consortium name="DOE Joint Genome Institute"/>
            <consortium name="Mycorrhizal Genomics Consortium"/>
            <person name="Kohler A."/>
            <person name="Kuo A."/>
            <person name="Nagy L.G."/>
            <person name="Floudas D."/>
            <person name="Copeland A."/>
            <person name="Barry K.W."/>
            <person name="Cichocki N."/>
            <person name="Veneault-Fourrey C."/>
            <person name="LaButti K."/>
            <person name="Lindquist E.A."/>
            <person name="Lipzen A."/>
            <person name="Lundell T."/>
            <person name="Morin E."/>
            <person name="Murat C."/>
            <person name="Riley R."/>
            <person name="Ohm R."/>
            <person name="Sun H."/>
            <person name="Tunlid A."/>
            <person name="Henrissat B."/>
            <person name="Grigoriev I.V."/>
            <person name="Hibbett D.S."/>
            <person name="Martin F."/>
        </authorList>
    </citation>
    <scope>NUCLEOTIDE SEQUENCE [LARGE SCALE GENOMIC DNA]</scope>
    <source>
        <strain evidence="3">Ve08.2h10</strain>
    </source>
</reference>
<dbReference type="HOGENOM" id="CLU_096906_0_0_1"/>
<evidence type="ECO:0000313" key="2">
    <source>
        <dbReference type="EMBL" id="KIK99700.1"/>
    </source>
</evidence>
<feature type="non-terminal residue" evidence="2">
    <location>
        <position position="1"/>
    </location>
</feature>
<feature type="domain" description="DUF6741" evidence="1">
    <location>
        <begin position="116"/>
        <end position="238"/>
    </location>
</feature>
<dbReference type="InterPro" id="IPR046629">
    <property type="entry name" value="DUF6741"/>
</dbReference>
<proteinExistence type="predicted"/>
<feature type="non-terminal residue" evidence="2">
    <location>
        <position position="238"/>
    </location>
</feature>
<gene>
    <name evidence="2" type="ORF">PAXRUDRAFT_82834</name>
</gene>
<evidence type="ECO:0000313" key="3">
    <source>
        <dbReference type="Proteomes" id="UP000054538"/>
    </source>
</evidence>
<organism evidence="2 3">
    <name type="scientific">Paxillus rubicundulus Ve08.2h10</name>
    <dbReference type="NCBI Taxonomy" id="930991"/>
    <lineage>
        <taxon>Eukaryota</taxon>
        <taxon>Fungi</taxon>
        <taxon>Dikarya</taxon>
        <taxon>Basidiomycota</taxon>
        <taxon>Agaricomycotina</taxon>
        <taxon>Agaricomycetes</taxon>
        <taxon>Agaricomycetidae</taxon>
        <taxon>Boletales</taxon>
        <taxon>Paxilineae</taxon>
        <taxon>Paxillaceae</taxon>
        <taxon>Paxillus</taxon>
    </lineage>
</organism>
<dbReference type="STRING" id="930991.A0A0D0ECN9"/>
<accession>A0A0D0ECN9</accession>
<protein>
    <recommendedName>
        <fullName evidence="1">DUF6741 domain-containing protein</fullName>
    </recommendedName>
</protein>
<dbReference type="AlphaFoldDB" id="A0A0D0ECN9"/>
<dbReference type="Proteomes" id="UP000054538">
    <property type="component" value="Unassembled WGS sequence"/>
</dbReference>
<name>A0A0D0ECN9_9AGAM</name>
<dbReference type="InParanoid" id="A0A0D0ECN9"/>
<sequence length="238" mass="26798">AYDPYYPSTRSRRPSLTYTSTPAYLSHGVPLTSSYHDPMMQSYSSAPYPMYASTTGSLSAHHLPLTSYDDMALHDPYYRSGSLGAYPPLVHPMSIPRRRRSSSIASYSSSPAYSLRRGVAPVVKFKRKGAFRSGITLGEAQANVRLSGWDSYSFRDLNVDVRGKIYVNIRWPGYSPLNYEIPVDGYTGYVDIQSLARRVGRAVAHYLQANVIPIPWDRIEIQQLEEISMGTWHLKMST</sequence>
<dbReference type="OrthoDB" id="10268011at2759"/>
<evidence type="ECO:0000259" key="1">
    <source>
        <dbReference type="Pfam" id="PF20526"/>
    </source>
</evidence>
<dbReference type="Pfam" id="PF20526">
    <property type="entry name" value="DUF6741"/>
    <property type="match status" value="1"/>
</dbReference>